<dbReference type="GO" id="GO:0005667">
    <property type="term" value="C:transcription regulator complex"/>
    <property type="evidence" value="ECO:0007669"/>
    <property type="project" value="TreeGrafter"/>
</dbReference>
<dbReference type="InterPro" id="IPR035898">
    <property type="entry name" value="TAZ_dom_sf"/>
</dbReference>
<evidence type="ECO:0000256" key="9">
    <source>
        <dbReference type="ARBA" id="ARBA00023242"/>
    </source>
</evidence>
<dbReference type="InterPro" id="IPR000197">
    <property type="entry name" value="Znf_TAZ"/>
</dbReference>
<dbReference type="PROSITE" id="PS50134">
    <property type="entry name" value="ZF_TAZ"/>
    <property type="match status" value="1"/>
</dbReference>
<dbReference type="EMBL" id="CACVBM020001651">
    <property type="protein sequence ID" value="CAA7056718.1"/>
    <property type="molecule type" value="Genomic_DNA"/>
</dbReference>
<name>A0A6D2KTP3_9BRAS</name>
<dbReference type="GO" id="GO:0031490">
    <property type="term" value="F:chromatin DNA binding"/>
    <property type="evidence" value="ECO:0007669"/>
    <property type="project" value="TreeGrafter"/>
</dbReference>
<keyword evidence="4" id="KW-0479">Metal-binding</keyword>
<comment type="caution">
    <text evidence="11">The sequence shown here is derived from an EMBL/GenBank/DDBJ whole genome shotgun (WGS) entry which is preliminary data.</text>
</comment>
<protein>
    <recommendedName>
        <fullName evidence="2">histone acetyltransferase</fullName>
        <ecNumber evidence="2">2.3.1.48</ecNumber>
    </recommendedName>
</protein>
<organism evidence="11 12">
    <name type="scientific">Microthlaspi erraticum</name>
    <dbReference type="NCBI Taxonomy" id="1685480"/>
    <lineage>
        <taxon>Eukaryota</taxon>
        <taxon>Viridiplantae</taxon>
        <taxon>Streptophyta</taxon>
        <taxon>Embryophyta</taxon>
        <taxon>Tracheophyta</taxon>
        <taxon>Spermatophyta</taxon>
        <taxon>Magnoliopsida</taxon>
        <taxon>eudicotyledons</taxon>
        <taxon>Gunneridae</taxon>
        <taxon>Pentapetalae</taxon>
        <taxon>rosids</taxon>
        <taxon>malvids</taxon>
        <taxon>Brassicales</taxon>
        <taxon>Brassicaceae</taxon>
        <taxon>Coluteocarpeae</taxon>
        <taxon>Microthlaspi</taxon>
    </lineage>
</organism>
<dbReference type="AlphaFoldDB" id="A0A6D2KTP3"/>
<dbReference type="GO" id="GO:0008270">
    <property type="term" value="F:zinc ion binding"/>
    <property type="evidence" value="ECO:0007669"/>
    <property type="project" value="UniProtKB-KW"/>
</dbReference>
<keyword evidence="6" id="KW-0862">Zinc</keyword>
<dbReference type="GO" id="GO:0000123">
    <property type="term" value="C:histone acetyltransferase complex"/>
    <property type="evidence" value="ECO:0007669"/>
    <property type="project" value="TreeGrafter"/>
</dbReference>
<dbReference type="OrthoDB" id="1751500at2759"/>
<evidence type="ECO:0000256" key="6">
    <source>
        <dbReference type="ARBA" id="ARBA00022833"/>
    </source>
</evidence>
<evidence type="ECO:0000256" key="2">
    <source>
        <dbReference type="ARBA" id="ARBA00013184"/>
    </source>
</evidence>
<accession>A0A6D2KTP3</accession>
<dbReference type="PANTHER" id="PTHR13808:SF60">
    <property type="entry name" value="HISTONE ACETYLTRANSFERASE"/>
    <property type="match status" value="1"/>
</dbReference>
<proteinExistence type="predicted"/>
<dbReference type="Pfam" id="PF02135">
    <property type="entry name" value="zf-TAZ"/>
    <property type="match status" value="1"/>
</dbReference>
<dbReference type="GO" id="GO:0003713">
    <property type="term" value="F:transcription coactivator activity"/>
    <property type="evidence" value="ECO:0007669"/>
    <property type="project" value="TreeGrafter"/>
</dbReference>
<comment type="subcellular location">
    <subcellularLocation>
        <location evidence="1">Nucleus</location>
    </subcellularLocation>
</comment>
<dbReference type="GO" id="GO:0005634">
    <property type="term" value="C:nucleus"/>
    <property type="evidence" value="ECO:0007669"/>
    <property type="project" value="UniProtKB-SubCell"/>
</dbReference>
<feature type="domain" description="TAZ-type" evidence="10">
    <location>
        <begin position="11"/>
        <end position="93"/>
    </location>
</feature>
<evidence type="ECO:0000256" key="4">
    <source>
        <dbReference type="ARBA" id="ARBA00022723"/>
    </source>
</evidence>
<dbReference type="EC" id="2.3.1.48" evidence="2"/>
<dbReference type="SMART" id="SM00551">
    <property type="entry name" value="ZnF_TAZ"/>
    <property type="match status" value="1"/>
</dbReference>
<keyword evidence="3" id="KW-0808">Transferase</keyword>
<sequence length="250" mass="28366">MFPVVMVSKSTEMAQAFKNQQRWLLFLLHARTCCKQPGEVCSDRNCVTVQRLWSHMNSCVETQCVYPLCHPTKALITHYKNCKDLRCPVCVPVKTYLEQQANMRAQACLETESSQVNKALVSNDSVSPHCPDSLDLEKLRESMQTLVFNMLQQQHQPYPGDDALKAKHMEVARRLEEGLLKMALSKGDYLNQSTLESRVTSLIRGKKSNNCDQNQQNAISSPLGTMMSVEIGDQLETEIADFLKSMSLYR</sequence>
<dbReference type="Gene3D" id="1.20.1020.10">
    <property type="entry name" value="TAZ domain"/>
    <property type="match status" value="1"/>
</dbReference>
<evidence type="ECO:0000256" key="8">
    <source>
        <dbReference type="ARBA" id="ARBA00023163"/>
    </source>
</evidence>
<evidence type="ECO:0000313" key="11">
    <source>
        <dbReference type="EMBL" id="CAA7056718.1"/>
    </source>
</evidence>
<keyword evidence="9" id="KW-0539">Nucleus</keyword>
<dbReference type="InterPro" id="IPR013178">
    <property type="entry name" value="Histone_AcTrfase_Rtt109/CBP"/>
</dbReference>
<keyword evidence="7" id="KW-0805">Transcription regulation</keyword>
<dbReference type="GO" id="GO:0045944">
    <property type="term" value="P:positive regulation of transcription by RNA polymerase II"/>
    <property type="evidence" value="ECO:0007669"/>
    <property type="project" value="TreeGrafter"/>
</dbReference>
<keyword evidence="12" id="KW-1185">Reference proteome</keyword>
<gene>
    <name evidence="11" type="ORF">MERR_LOCUS43954</name>
</gene>
<keyword evidence="8" id="KW-0804">Transcription</keyword>
<evidence type="ECO:0000256" key="7">
    <source>
        <dbReference type="ARBA" id="ARBA00023015"/>
    </source>
</evidence>
<dbReference type="Proteomes" id="UP000467841">
    <property type="component" value="Unassembled WGS sequence"/>
</dbReference>
<dbReference type="SUPFAM" id="SSF57933">
    <property type="entry name" value="TAZ domain"/>
    <property type="match status" value="1"/>
</dbReference>
<evidence type="ECO:0000256" key="5">
    <source>
        <dbReference type="ARBA" id="ARBA00022771"/>
    </source>
</evidence>
<evidence type="ECO:0000256" key="3">
    <source>
        <dbReference type="ARBA" id="ARBA00022679"/>
    </source>
</evidence>
<evidence type="ECO:0000256" key="1">
    <source>
        <dbReference type="ARBA" id="ARBA00004123"/>
    </source>
</evidence>
<evidence type="ECO:0000259" key="10">
    <source>
        <dbReference type="PROSITE" id="PS50134"/>
    </source>
</evidence>
<keyword evidence="5" id="KW-0863">Zinc-finger</keyword>
<dbReference type="PANTHER" id="PTHR13808">
    <property type="entry name" value="CBP/P300-RELATED"/>
    <property type="match status" value="1"/>
</dbReference>
<reference evidence="11" key="1">
    <citation type="submission" date="2020-01" db="EMBL/GenBank/DDBJ databases">
        <authorList>
            <person name="Mishra B."/>
        </authorList>
    </citation>
    <scope>NUCLEOTIDE SEQUENCE [LARGE SCALE GENOMIC DNA]</scope>
</reference>
<dbReference type="GO" id="GO:0004402">
    <property type="term" value="F:histone acetyltransferase activity"/>
    <property type="evidence" value="ECO:0007669"/>
    <property type="project" value="InterPro"/>
</dbReference>
<evidence type="ECO:0000313" key="12">
    <source>
        <dbReference type="Proteomes" id="UP000467841"/>
    </source>
</evidence>